<dbReference type="SMART" id="SM00220">
    <property type="entry name" value="S_TKc"/>
    <property type="match status" value="1"/>
</dbReference>
<dbReference type="FunFam" id="1.10.510.10:FF:000021">
    <property type="entry name" value="Serine/threonine protein kinase"/>
    <property type="match status" value="1"/>
</dbReference>
<keyword evidence="4 7" id="KW-0547">Nucleotide-binding</keyword>
<reference evidence="10 11" key="1">
    <citation type="submission" date="2015-03" db="EMBL/GenBank/DDBJ databases">
        <title>Genome assembly of Sandaracinus amylolyticus DSM 53668.</title>
        <authorList>
            <person name="Sharma G."/>
            <person name="Subramanian S."/>
        </authorList>
    </citation>
    <scope>NUCLEOTIDE SEQUENCE [LARGE SCALE GENOMIC DNA]</scope>
    <source>
        <strain evidence="10 11">DSM 53668</strain>
    </source>
</reference>
<dbReference type="Proteomes" id="UP000034883">
    <property type="component" value="Chromosome"/>
</dbReference>
<dbReference type="InterPro" id="IPR000719">
    <property type="entry name" value="Prot_kinase_dom"/>
</dbReference>
<dbReference type="STRING" id="927083.DB32_005242"/>
<accession>A0A0F6W5M2</accession>
<proteinExistence type="predicted"/>
<dbReference type="EC" id="2.7.11.1" evidence="1"/>
<evidence type="ECO:0000256" key="4">
    <source>
        <dbReference type="ARBA" id="ARBA00022741"/>
    </source>
</evidence>
<sequence>MSDDSLDPARPLREDDRDRTRLEDTRDGMDLDPAEGHPGFATTALGAGDVRDTPRMPTLVDEERAVDPWIGRVLSNVYRVEGKIGEGGMGAVYAVRHVHLGKQYAVKVLSAGVAQNATAVERLKQEAIAASSIEHDNIVEVISFDRYADGAVFIVMEYLRGESLAERVARGPLPLHEALAIAHQIAAALAKAHQHDIVHRDLKPENVYLAKKGDAERAKVLDFGISKVKSADAEQVKMTRTGQLVGTPLYMSPEQARGEAEIDRRVDVYALGVMLYEMLTGSPPFEGRNYFELLWKHGNEPAQPPKQRNPNVFIPDEVEAVVLRALAKKREERFQTMEELAEALRMAAPDVAVPTTASLPPRSVNIDVAREVRPSPAVTLDAPPPAREQRSTESIPAPPTTRVPMAAWVGGALVALAAIALVASAMAGEPEAPPPTIASAPQPAITEPEIRAPEVAEPEVREPETDPARVAEVALDSTPTGAEVRVGERVLGTTPLFADLPIGAPLTLVFHHDGYVDEEEVLVPAAGARVSVRLRRRAIRGGSGSSVSSLPMKTEL</sequence>
<keyword evidence="6 7" id="KW-0067">ATP-binding</keyword>
<keyword evidence="3" id="KW-0808">Transferase</keyword>
<evidence type="ECO:0000256" key="6">
    <source>
        <dbReference type="ARBA" id="ARBA00022840"/>
    </source>
</evidence>
<evidence type="ECO:0000256" key="7">
    <source>
        <dbReference type="PROSITE-ProRule" id="PRU10141"/>
    </source>
</evidence>
<dbReference type="OrthoDB" id="9801841at2"/>
<dbReference type="PANTHER" id="PTHR43289:SF6">
    <property type="entry name" value="SERINE_THREONINE-PROTEIN KINASE NEKL-3"/>
    <property type="match status" value="1"/>
</dbReference>
<dbReference type="SUPFAM" id="SSF56112">
    <property type="entry name" value="Protein kinase-like (PK-like)"/>
    <property type="match status" value="1"/>
</dbReference>
<feature type="compositionally biased region" description="Basic and acidic residues" evidence="8">
    <location>
        <begin position="10"/>
        <end position="29"/>
    </location>
</feature>
<keyword evidence="11" id="KW-1185">Reference proteome</keyword>
<dbReference type="GO" id="GO:0004674">
    <property type="term" value="F:protein serine/threonine kinase activity"/>
    <property type="evidence" value="ECO:0007669"/>
    <property type="project" value="UniProtKB-KW"/>
</dbReference>
<organism evidence="10 11">
    <name type="scientific">Sandaracinus amylolyticus</name>
    <dbReference type="NCBI Taxonomy" id="927083"/>
    <lineage>
        <taxon>Bacteria</taxon>
        <taxon>Pseudomonadati</taxon>
        <taxon>Myxococcota</taxon>
        <taxon>Polyangia</taxon>
        <taxon>Polyangiales</taxon>
        <taxon>Sandaracinaceae</taxon>
        <taxon>Sandaracinus</taxon>
    </lineage>
</organism>
<dbReference type="Gene3D" id="1.10.510.10">
    <property type="entry name" value="Transferase(Phosphotransferase) domain 1"/>
    <property type="match status" value="1"/>
</dbReference>
<dbReference type="EMBL" id="CP011125">
    <property type="protein sequence ID" value="AKF08093.1"/>
    <property type="molecule type" value="Genomic_DNA"/>
</dbReference>
<dbReference type="KEGG" id="samy:DB32_005242"/>
<evidence type="ECO:0000256" key="3">
    <source>
        <dbReference type="ARBA" id="ARBA00022679"/>
    </source>
</evidence>
<keyword evidence="2 10" id="KW-0723">Serine/threonine-protein kinase</keyword>
<protein>
    <recommendedName>
        <fullName evidence="1">non-specific serine/threonine protein kinase</fullName>
        <ecNumber evidence="1">2.7.11.1</ecNumber>
    </recommendedName>
</protein>
<evidence type="ECO:0000313" key="11">
    <source>
        <dbReference type="Proteomes" id="UP000034883"/>
    </source>
</evidence>
<keyword evidence="5 10" id="KW-0418">Kinase</keyword>
<dbReference type="RefSeq" id="WP_053235276.1">
    <property type="nucleotide sequence ID" value="NZ_CP011125.1"/>
</dbReference>
<dbReference type="AlphaFoldDB" id="A0A0F6W5M2"/>
<dbReference type="PANTHER" id="PTHR43289">
    <property type="entry name" value="MITOGEN-ACTIVATED PROTEIN KINASE KINASE KINASE 20-RELATED"/>
    <property type="match status" value="1"/>
</dbReference>
<feature type="domain" description="Protein kinase" evidence="9">
    <location>
        <begin position="78"/>
        <end position="345"/>
    </location>
</feature>
<evidence type="ECO:0000256" key="2">
    <source>
        <dbReference type="ARBA" id="ARBA00022527"/>
    </source>
</evidence>
<evidence type="ECO:0000256" key="1">
    <source>
        <dbReference type="ARBA" id="ARBA00012513"/>
    </source>
</evidence>
<feature type="region of interest" description="Disordered" evidence="8">
    <location>
        <begin position="1"/>
        <end position="53"/>
    </location>
</feature>
<dbReference type="PROSITE" id="PS00108">
    <property type="entry name" value="PROTEIN_KINASE_ST"/>
    <property type="match status" value="1"/>
</dbReference>
<feature type="region of interest" description="Disordered" evidence="8">
    <location>
        <begin position="375"/>
        <end position="399"/>
    </location>
</feature>
<dbReference type="Gene3D" id="3.30.200.20">
    <property type="entry name" value="Phosphorylase Kinase, domain 1"/>
    <property type="match status" value="1"/>
</dbReference>
<gene>
    <name evidence="10" type="ORF">DB32_005242</name>
</gene>
<evidence type="ECO:0000256" key="5">
    <source>
        <dbReference type="ARBA" id="ARBA00022777"/>
    </source>
</evidence>
<dbReference type="InterPro" id="IPR011009">
    <property type="entry name" value="Kinase-like_dom_sf"/>
</dbReference>
<dbReference type="InterPro" id="IPR008271">
    <property type="entry name" value="Ser/Thr_kinase_AS"/>
</dbReference>
<feature type="binding site" evidence="7">
    <location>
        <position position="107"/>
    </location>
    <ligand>
        <name>ATP</name>
        <dbReference type="ChEBI" id="CHEBI:30616"/>
    </ligand>
</feature>
<dbReference type="PROSITE" id="PS00107">
    <property type="entry name" value="PROTEIN_KINASE_ATP"/>
    <property type="match status" value="1"/>
</dbReference>
<dbReference type="Pfam" id="PF00069">
    <property type="entry name" value="Pkinase"/>
    <property type="match status" value="1"/>
</dbReference>
<dbReference type="PROSITE" id="PS50011">
    <property type="entry name" value="PROTEIN_KINASE_DOM"/>
    <property type="match status" value="1"/>
</dbReference>
<dbReference type="GO" id="GO:0005524">
    <property type="term" value="F:ATP binding"/>
    <property type="evidence" value="ECO:0007669"/>
    <property type="project" value="UniProtKB-UniRule"/>
</dbReference>
<name>A0A0F6W5M2_9BACT</name>
<evidence type="ECO:0000256" key="8">
    <source>
        <dbReference type="SAM" id="MobiDB-lite"/>
    </source>
</evidence>
<dbReference type="CDD" id="cd14014">
    <property type="entry name" value="STKc_PknB_like"/>
    <property type="match status" value="1"/>
</dbReference>
<evidence type="ECO:0000313" key="10">
    <source>
        <dbReference type="EMBL" id="AKF08093.1"/>
    </source>
</evidence>
<evidence type="ECO:0000259" key="9">
    <source>
        <dbReference type="PROSITE" id="PS50011"/>
    </source>
</evidence>
<dbReference type="InterPro" id="IPR017441">
    <property type="entry name" value="Protein_kinase_ATP_BS"/>
</dbReference>